<evidence type="ECO:0000256" key="1">
    <source>
        <dbReference type="SAM" id="MobiDB-lite"/>
    </source>
</evidence>
<proteinExistence type="predicted"/>
<protein>
    <submittedName>
        <fullName evidence="2">Uncharacterized protein</fullName>
    </submittedName>
</protein>
<evidence type="ECO:0000313" key="2">
    <source>
        <dbReference type="EMBL" id="PUZ50877.1"/>
    </source>
</evidence>
<dbReference type="EMBL" id="CM009754">
    <property type="protein sequence ID" value="PUZ50877.1"/>
    <property type="molecule type" value="Genomic_DNA"/>
</dbReference>
<dbReference type="AlphaFoldDB" id="A0A2T7D5K3"/>
<sequence>MSGAEQSQFGALPNPPLGWCQWRAVPPPYRRDAGRRRSSGRERAGRMDPAGREQALLPRSRPRWQARGGGRRRRWRARARGVGQE</sequence>
<organism evidence="2 3">
    <name type="scientific">Panicum hallii var. hallii</name>
    <dbReference type="NCBI Taxonomy" id="1504633"/>
    <lineage>
        <taxon>Eukaryota</taxon>
        <taxon>Viridiplantae</taxon>
        <taxon>Streptophyta</taxon>
        <taxon>Embryophyta</taxon>
        <taxon>Tracheophyta</taxon>
        <taxon>Spermatophyta</taxon>
        <taxon>Magnoliopsida</taxon>
        <taxon>Liliopsida</taxon>
        <taxon>Poales</taxon>
        <taxon>Poaceae</taxon>
        <taxon>PACMAD clade</taxon>
        <taxon>Panicoideae</taxon>
        <taxon>Panicodae</taxon>
        <taxon>Paniceae</taxon>
        <taxon>Panicinae</taxon>
        <taxon>Panicum</taxon>
        <taxon>Panicum sect. Panicum</taxon>
    </lineage>
</organism>
<evidence type="ECO:0000313" key="3">
    <source>
        <dbReference type="Proteomes" id="UP000244336"/>
    </source>
</evidence>
<name>A0A2T7D5K3_9POAL</name>
<feature type="compositionally biased region" description="Basic residues" evidence="1">
    <location>
        <begin position="60"/>
        <end position="79"/>
    </location>
</feature>
<feature type="compositionally biased region" description="Basic and acidic residues" evidence="1">
    <location>
        <begin position="39"/>
        <end position="51"/>
    </location>
</feature>
<dbReference type="Proteomes" id="UP000244336">
    <property type="component" value="Chromosome 6"/>
</dbReference>
<reference evidence="2 3" key="1">
    <citation type="submission" date="2018-04" db="EMBL/GenBank/DDBJ databases">
        <title>WGS assembly of Panicum hallii var. hallii HAL2.</title>
        <authorList>
            <person name="Lovell J."/>
            <person name="Jenkins J."/>
            <person name="Lowry D."/>
            <person name="Mamidi S."/>
            <person name="Sreedasyam A."/>
            <person name="Weng X."/>
            <person name="Barry K."/>
            <person name="Bonette J."/>
            <person name="Campitelli B."/>
            <person name="Daum C."/>
            <person name="Gordon S."/>
            <person name="Gould B."/>
            <person name="Lipzen A."/>
            <person name="MacQueen A."/>
            <person name="Palacio-Mejia J."/>
            <person name="Plott C."/>
            <person name="Shakirov E."/>
            <person name="Shu S."/>
            <person name="Yoshinaga Y."/>
            <person name="Zane M."/>
            <person name="Rokhsar D."/>
            <person name="Grimwood J."/>
            <person name="Schmutz J."/>
            <person name="Juenger T."/>
        </authorList>
    </citation>
    <scope>NUCLEOTIDE SEQUENCE [LARGE SCALE GENOMIC DNA]</scope>
    <source>
        <strain evidence="3">cv. HAL2</strain>
    </source>
</reference>
<keyword evidence="3" id="KW-1185">Reference proteome</keyword>
<accession>A0A2T7D5K3</accession>
<feature type="region of interest" description="Disordered" evidence="1">
    <location>
        <begin position="1"/>
        <end position="85"/>
    </location>
</feature>
<dbReference type="Gramene" id="PUZ50877">
    <property type="protein sequence ID" value="PUZ50877"/>
    <property type="gene ID" value="GQ55_6G105700"/>
</dbReference>
<gene>
    <name evidence="2" type="ORF">GQ55_6G105700</name>
</gene>